<accession>A0ABV2T996</accession>
<dbReference type="Proteomes" id="UP001549749">
    <property type="component" value="Unassembled WGS sequence"/>
</dbReference>
<evidence type="ECO:0000313" key="2">
    <source>
        <dbReference type="Proteomes" id="UP001549749"/>
    </source>
</evidence>
<organism evidence="1 2">
    <name type="scientific">Chitinophaga defluvii</name>
    <dbReference type="NCBI Taxonomy" id="3163343"/>
    <lineage>
        <taxon>Bacteria</taxon>
        <taxon>Pseudomonadati</taxon>
        <taxon>Bacteroidota</taxon>
        <taxon>Chitinophagia</taxon>
        <taxon>Chitinophagales</taxon>
        <taxon>Chitinophagaceae</taxon>
        <taxon>Chitinophaga</taxon>
    </lineage>
</organism>
<evidence type="ECO:0008006" key="3">
    <source>
        <dbReference type="Google" id="ProtNLM"/>
    </source>
</evidence>
<dbReference type="EMBL" id="JBEXAC010000002">
    <property type="protein sequence ID" value="MET6999602.1"/>
    <property type="molecule type" value="Genomic_DNA"/>
</dbReference>
<keyword evidence="2" id="KW-1185">Reference proteome</keyword>
<dbReference type="PROSITE" id="PS51257">
    <property type="entry name" value="PROKAR_LIPOPROTEIN"/>
    <property type="match status" value="1"/>
</dbReference>
<name>A0ABV2T996_9BACT</name>
<proteinExistence type="predicted"/>
<comment type="caution">
    <text evidence="1">The sequence shown here is derived from an EMBL/GenBank/DDBJ whole genome shotgun (WGS) entry which is preliminary data.</text>
</comment>
<gene>
    <name evidence="1" type="ORF">ABR189_19595</name>
</gene>
<reference evidence="1 2" key="1">
    <citation type="submission" date="2024-06" db="EMBL/GenBank/DDBJ databases">
        <title>Chitinophaga defluvii sp. nov., isolated from municipal sewage.</title>
        <authorList>
            <person name="Zhang L."/>
        </authorList>
    </citation>
    <scope>NUCLEOTIDE SEQUENCE [LARGE SCALE GENOMIC DNA]</scope>
    <source>
        <strain evidence="1 2">H8</strain>
    </source>
</reference>
<protein>
    <recommendedName>
        <fullName evidence="3">Lipoprotein</fullName>
    </recommendedName>
</protein>
<evidence type="ECO:0000313" key="1">
    <source>
        <dbReference type="EMBL" id="MET6999602.1"/>
    </source>
</evidence>
<sequence length="194" mass="22224">MKRACIVIMIMALIGCLGCNTENENHSQNTPARFRDLKGFFSAEIIRLQQSGLQLHKTARLGSEEDSMIILKQDSATLQDLLKPFIDADINKPSLWDAYDTVHLTDQFKGSQSVVYTAKDPQVNPRQIMLDLDKTGQIQTVNIHSYSRNLIYESRQDLFYQYNKTINITTFQKIAFLAPKEMDVKVRLEPKNPL</sequence>
<dbReference type="RefSeq" id="WP_354662166.1">
    <property type="nucleotide sequence ID" value="NZ_JBEXAC010000002.1"/>
</dbReference>